<keyword evidence="1" id="KW-0812">Transmembrane</keyword>
<feature type="transmembrane region" description="Helical" evidence="1">
    <location>
        <begin position="126"/>
        <end position="149"/>
    </location>
</feature>
<dbReference type="RefSeq" id="WP_210657369.1">
    <property type="nucleotide sequence ID" value="NZ_JAGKSP010000002.1"/>
</dbReference>
<comment type="caution">
    <text evidence="2">The sequence shown here is derived from an EMBL/GenBank/DDBJ whole genome shotgun (WGS) entry which is preliminary data.</text>
</comment>
<proteinExistence type="predicted"/>
<gene>
    <name evidence="2" type="ORF">I8J30_09155</name>
</gene>
<evidence type="ECO:0000256" key="1">
    <source>
        <dbReference type="SAM" id="Phobius"/>
    </source>
</evidence>
<keyword evidence="3" id="KW-1185">Reference proteome</keyword>
<name>A0ABS5CA46_9BACL</name>
<accession>A0ABS5CA46</accession>
<reference evidence="2 3" key="1">
    <citation type="submission" date="2021-04" db="EMBL/GenBank/DDBJ databases">
        <title>Paenibacillus sp. DLE-14 whole genome sequence.</title>
        <authorList>
            <person name="Ham Y.J."/>
        </authorList>
    </citation>
    <scope>NUCLEOTIDE SEQUENCE [LARGE SCALE GENOMIC DNA]</scope>
    <source>
        <strain evidence="2 3">DLE-14</strain>
    </source>
</reference>
<keyword evidence="1" id="KW-0472">Membrane</keyword>
<protein>
    <recommendedName>
        <fullName evidence="4">DUF1772 domain-containing protein</fullName>
    </recommendedName>
</protein>
<dbReference type="EMBL" id="JAGKSP010000002">
    <property type="protein sequence ID" value="MBP3962866.1"/>
    <property type="molecule type" value="Genomic_DNA"/>
</dbReference>
<sequence>MRQKPIALVILLALSALFFYGVDLFTMDGTRHSSGNGNPGLIAVALASSVYIPLLLLTVTLSYTRFRQRKAAIRWLIVLFSCCIVSTSIYGEIHFINQQLNILGDWDDPESKLYRFSLLNQYTNTFFFNGYTFVGGLAFALWVGVLLSLRFGPKRSE</sequence>
<dbReference type="Proteomes" id="UP000673394">
    <property type="component" value="Unassembled WGS sequence"/>
</dbReference>
<keyword evidence="1" id="KW-1133">Transmembrane helix</keyword>
<evidence type="ECO:0000313" key="2">
    <source>
        <dbReference type="EMBL" id="MBP3962866.1"/>
    </source>
</evidence>
<evidence type="ECO:0008006" key="4">
    <source>
        <dbReference type="Google" id="ProtNLM"/>
    </source>
</evidence>
<organism evidence="2 3">
    <name type="scientific">Paenibacillus lignilyticus</name>
    <dbReference type="NCBI Taxonomy" id="1172615"/>
    <lineage>
        <taxon>Bacteria</taxon>
        <taxon>Bacillati</taxon>
        <taxon>Bacillota</taxon>
        <taxon>Bacilli</taxon>
        <taxon>Bacillales</taxon>
        <taxon>Paenibacillaceae</taxon>
        <taxon>Paenibacillus</taxon>
    </lineage>
</organism>
<evidence type="ECO:0000313" key="3">
    <source>
        <dbReference type="Proteomes" id="UP000673394"/>
    </source>
</evidence>
<feature type="transmembrane region" description="Helical" evidence="1">
    <location>
        <begin position="75"/>
        <end position="96"/>
    </location>
</feature>
<feature type="transmembrane region" description="Helical" evidence="1">
    <location>
        <begin position="40"/>
        <end position="63"/>
    </location>
</feature>